<name>A0A1V8TGN4_9PEZI</name>
<dbReference type="Pfam" id="PF00646">
    <property type="entry name" value="F-box"/>
    <property type="match status" value="1"/>
</dbReference>
<accession>A0A1V8TGN4</accession>
<dbReference type="SUPFAM" id="SSF81383">
    <property type="entry name" value="F-box domain"/>
    <property type="match status" value="1"/>
</dbReference>
<sequence>MVYFRRRQRRHPKPKATVTITDLPDELILDVLSYLDMDSVLKARVCNKHLFFVCGQAVHTRLRVLYIHPTRLSLRQAVAICNSAWAEGIKEVCLLGRVLWDDMLTEARNARLVAGEIDPARGYGTNKFKTWPPTMPPLEKTRDSDSMKLVGRSPSFVECYDVLLRALRNLSSLHALSFATSCSHTPGFNQSLESTAQSHALACRNSPKQQSRVNASRDRDSPRWCELHALFAILANSRGACITLRISDELPFAALFVDKLGNAKYRYLTNSLERLVTLELQLHGGPYATEWQGMCRRLLESTQNLENLSLKYQHDSSRTHAVTCESLASLFDEPDKPDVLPRLRSFKIASLLPRYDRGRCYRPLLQQFDIATFLTTYRETLRSVDFDSVTFAMPYHSDESIIDINTVSPVRACFDGLFELIDAWKGEGNRGEHFRWRINRFGQDPRCRKGFEATSLHVCAFDCGMYAPRELDRWTTTEMEDLAASRGADLDEESQDWTF</sequence>
<keyword evidence="3" id="KW-1185">Reference proteome</keyword>
<dbReference type="PROSITE" id="PS50181">
    <property type="entry name" value="FBOX"/>
    <property type="match status" value="1"/>
</dbReference>
<dbReference type="InterPro" id="IPR001810">
    <property type="entry name" value="F-box_dom"/>
</dbReference>
<feature type="domain" description="F-box" evidence="1">
    <location>
        <begin position="17"/>
        <end position="50"/>
    </location>
</feature>
<dbReference type="InParanoid" id="A0A1V8TGN4"/>
<dbReference type="AlphaFoldDB" id="A0A1V8TGN4"/>
<dbReference type="InterPro" id="IPR036047">
    <property type="entry name" value="F-box-like_dom_sf"/>
</dbReference>
<reference evidence="3" key="1">
    <citation type="submission" date="2017-03" db="EMBL/GenBank/DDBJ databases">
        <title>Genomes of endolithic fungi from Antarctica.</title>
        <authorList>
            <person name="Coleine C."/>
            <person name="Masonjones S."/>
            <person name="Stajich J.E."/>
        </authorList>
    </citation>
    <scope>NUCLEOTIDE SEQUENCE [LARGE SCALE GENOMIC DNA]</scope>
    <source>
        <strain evidence="3">CCFEE 5527</strain>
    </source>
</reference>
<dbReference type="OrthoDB" id="3635797at2759"/>
<organism evidence="2 3">
    <name type="scientific">Cryoendolithus antarcticus</name>
    <dbReference type="NCBI Taxonomy" id="1507870"/>
    <lineage>
        <taxon>Eukaryota</taxon>
        <taxon>Fungi</taxon>
        <taxon>Dikarya</taxon>
        <taxon>Ascomycota</taxon>
        <taxon>Pezizomycotina</taxon>
        <taxon>Dothideomycetes</taxon>
        <taxon>Dothideomycetidae</taxon>
        <taxon>Cladosporiales</taxon>
        <taxon>Cladosporiaceae</taxon>
        <taxon>Cryoendolithus</taxon>
    </lineage>
</organism>
<protein>
    <recommendedName>
        <fullName evidence="1">F-box domain-containing protein</fullName>
    </recommendedName>
</protein>
<comment type="caution">
    <text evidence="2">The sequence shown here is derived from an EMBL/GenBank/DDBJ whole genome shotgun (WGS) entry which is preliminary data.</text>
</comment>
<evidence type="ECO:0000313" key="2">
    <source>
        <dbReference type="EMBL" id="OQO10535.1"/>
    </source>
</evidence>
<dbReference type="CDD" id="cd09917">
    <property type="entry name" value="F-box_SF"/>
    <property type="match status" value="1"/>
</dbReference>
<dbReference type="Proteomes" id="UP000192596">
    <property type="component" value="Unassembled WGS sequence"/>
</dbReference>
<evidence type="ECO:0000313" key="3">
    <source>
        <dbReference type="Proteomes" id="UP000192596"/>
    </source>
</evidence>
<dbReference type="EMBL" id="NAJO01000008">
    <property type="protein sequence ID" value="OQO10535.1"/>
    <property type="molecule type" value="Genomic_DNA"/>
</dbReference>
<evidence type="ECO:0000259" key="1">
    <source>
        <dbReference type="PROSITE" id="PS50181"/>
    </source>
</evidence>
<gene>
    <name evidence="2" type="ORF">B0A48_03832</name>
</gene>
<proteinExistence type="predicted"/>